<evidence type="ECO:0000256" key="1">
    <source>
        <dbReference type="ARBA" id="ARBA00006068"/>
    </source>
</evidence>
<reference evidence="4" key="2">
    <citation type="submission" date="2024-05" db="EMBL/GenBank/DDBJ databases">
        <authorList>
            <person name="Wolfe A."/>
        </authorList>
    </citation>
    <scope>NUCLEOTIDE SEQUENCE</scope>
    <source>
        <strain evidence="4">UMB1064</strain>
    </source>
</reference>
<dbReference type="InterPro" id="IPR050922">
    <property type="entry name" value="LytR/CpsA/Psr_CW_biosynth"/>
</dbReference>
<dbReference type="AlphaFoldDB" id="A0AAW9SUW4"/>
<evidence type="ECO:0000313" key="5">
    <source>
        <dbReference type="Proteomes" id="UP001223646"/>
    </source>
</evidence>
<evidence type="ECO:0000256" key="2">
    <source>
        <dbReference type="SAM" id="Phobius"/>
    </source>
</evidence>
<reference evidence="4" key="1">
    <citation type="submission" date="2023-05" db="EMBL/GenBank/DDBJ databases">
        <authorList>
            <person name="Du J."/>
        </authorList>
    </citation>
    <scope>NUCLEOTIDE SEQUENCE</scope>
    <source>
        <strain evidence="4">UMB1064</strain>
    </source>
</reference>
<dbReference type="PANTHER" id="PTHR33392:SF6">
    <property type="entry name" value="POLYISOPRENYL-TEICHOIC ACID--PEPTIDOGLYCAN TEICHOIC ACID TRANSFERASE TAGU"/>
    <property type="match status" value="1"/>
</dbReference>
<dbReference type="EMBL" id="JASOOY020000033">
    <property type="protein sequence ID" value="MEO3718003.1"/>
    <property type="molecule type" value="Genomic_DNA"/>
</dbReference>
<dbReference type="NCBIfam" id="TIGR00350">
    <property type="entry name" value="lytR_cpsA_psr"/>
    <property type="match status" value="1"/>
</dbReference>
<gene>
    <name evidence="4" type="ORF">QP460_010460</name>
</gene>
<dbReference type="Gene3D" id="3.40.630.190">
    <property type="entry name" value="LCP protein"/>
    <property type="match status" value="1"/>
</dbReference>
<name>A0AAW9SUW4_CORAY</name>
<dbReference type="PANTHER" id="PTHR33392">
    <property type="entry name" value="POLYISOPRENYL-TEICHOIC ACID--PEPTIDOGLYCAN TEICHOIC ACID TRANSFERASE TAGU"/>
    <property type="match status" value="1"/>
</dbReference>
<keyword evidence="2" id="KW-0472">Membrane</keyword>
<keyword evidence="2" id="KW-0812">Transmembrane</keyword>
<comment type="caution">
    <text evidence="4">The sequence shown here is derived from an EMBL/GenBank/DDBJ whole genome shotgun (WGS) entry which is preliminary data.</text>
</comment>
<dbReference type="Proteomes" id="UP001223646">
    <property type="component" value="Unassembled WGS sequence"/>
</dbReference>
<feature type="transmembrane region" description="Helical" evidence="2">
    <location>
        <begin position="20"/>
        <end position="42"/>
    </location>
</feature>
<sequence length="329" mass="35128">MSTSSTRRARAFIIRKPFLAALITAVSVLTVMALLLATLMLIQNRMSQTQNVADTSATHQETLLILGVDSQDSSMVGHRSDVIMLMRMRHDPEWIDIVSVPRDSLVDLPDCAGSHATEHSGKKDKLNSAFAYGSVADVDDRGSAQAGMDCAAMAITEEAGIPIDDTIATTFNGVTGIIDSLGGADLPVDDGGRIVREGKGEQHFSGQGVVTQLRARKTETGGSDLSRINHQQEILGALLDYYRSEGIIDSSGSVNSMKEFTALLTALTNGTATTVSLNDVRSLMQRAASTPVSTATLPTGPADDGVNAVWTQQTTQFWQAYKNGEDLPK</sequence>
<keyword evidence="2" id="KW-1133">Transmembrane helix</keyword>
<evidence type="ECO:0000313" key="4">
    <source>
        <dbReference type="EMBL" id="MEO3718003.1"/>
    </source>
</evidence>
<organism evidence="4 5">
    <name type="scientific">Corynebacterium amycolatum</name>
    <dbReference type="NCBI Taxonomy" id="43765"/>
    <lineage>
        <taxon>Bacteria</taxon>
        <taxon>Bacillati</taxon>
        <taxon>Actinomycetota</taxon>
        <taxon>Actinomycetes</taxon>
        <taxon>Mycobacteriales</taxon>
        <taxon>Corynebacteriaceae</taxon>
        <taxon>Corynebacterium</taxon>
    </lineage>
</organism>
<dbReference type="Pfam" id="PF03816">
    <property type="entry name" value="LytR_cpsA_psr"/>
    <property type="match status" value="1"/>
</dbReference>
<dbReference type="InterPro" id="IPR004474">
    <property type="entry name" value="LytR_CpsA_psr"/>
</dbReference>
<feature type="domain" description="Cell envelope-related transcriptional attenuator" evidence="3">
    <location>
        <begin position="79"/>
        <end position="240"/>
    </location>
</feature>
<accession>A0AAW9SUW4</accession>
<dbReference type="RefSeq" id="WP_141737765.1">
    <property type="nucleotide sequence ID" value="NZ_JALXMX010000007.1"/>
</dbReference>
<comment type="similarity">
    <text evidence="1">Belongs to the LytR/CpsA/Psr (LCP) family.</text>
</comment>
<protein>
    <submittedName>
        <fullName evidence="4">LCP family protein</fullName>
    </submittedName>
</protein>
<evidence type="ECO:0000259" key="3">
    <source>
        <dbReference type="Pfam" id="PF03816"/>
    </source>
</evidence>
<proteinExistence type="inferred from homology"/>